<dbReference type="PROSITE" id="PS00622">
    <property type="entry name" value="HTH_LUXR_1"/>
    <property type="match status" value="1"/>
</dbReference>
<dbReference type="InterPro" id="IPR011006">
    <property type="entry name" value="CheY-like_superfamily"/>
</dbReference>
<dbReference type="GO" id="GO:0000160">
    <property type="term" value="P:phosphorelay signal transduction system"/>
    <property type="evidence" value="ECO:0007669"/>
    <property type="project" value="InterPro"/>
</dbReference>
<feature type="domain" description="HTH luxR-type" evidence="5">
    <location>
        <begin position="175"/>
        <end position="240"/>
    </location>
</feature>
<dbReference type="PRINTS" id="PR00038">
    <property type="entry name" value="HTHLUXR"/>
</dbReference>
<keyword evidence="1 3" id="KW-0597">Phosphoprotein</keyword>
<dbReference type="SUPFAM" id="SSF52172">
    <property type="entry name" value="CheY-like"/>
    <property type="match status" value="1"/>
</dbReference>
<name>A0AB37UPZ1_9CYAN</name>
<protein>
    <submittedName>
        <fullName evidence="7">DNA-binding response regulator</fullName>
    </submittedName>
</protein>
<organism evidence="7 8">
    <name type="scientific">Chroococcidiopsis cubana SAG 39.79</name>
    <dbReference type="NCBI Taxonomy" id="388085"/>
    <lineage>
        <taxon>Bacteria</taxon>
        <taxon>Bacillati</taxon>
        <taxon>Cyanobacteriota</taxon>
        <taxon>Cyanophyceae</taxon>
        <taxon>Chroococcidiopsidales</taxon>
        <taxon>Chroococcidiopsidaceae</taxon>
        <taxon>Chroococcidiopsis</taxon>
    </lineage>
</organism>
<dbReference type="Pfam" id="PF00072">
    <property type="entry name" value="Response_reg"/>
    <property type="match status" value="1"/>
</dbReference>
<dbReference type="PANTHER" id="PTHR43214">
    <property type="entry name" value="TWO-COMPONENT RESPONSE REGULATOR"/>
    <property type="match status" value="1"/>
</dbReference>
<feature type="modified residue" description="4-aspartylphosphate" evidence="3">
    <location>
        <position position="80"/>
    </location>
</feature>
<gene>
    <name evidence="7" type="ORF">DSM107010_11330</name>
</gene>
<keyword evidence="8" id="KW-1185">Reference proteome</keyword>
<accession>A0AB37UPZ1</accession>
<evidence type="ECO:0000256" key="2">
    <source>
        <dbReference type="ARBA" id="ARBA00023125"/>
    </source>
</evidence>
<dbReference type="InterPro" id="IPR000792">
    <property type="entry name" value="Tscrpt_reg_LuxR_C"/>
</dbReference>
<sequence>MVNSINTNYQLPITNYQLPIKMIRVLLVEDQEIVRRGLKTLLEIKPDLQVVGEASNGQQAIDAVRSLYAQSDPPDIVLMDIRMPVMDGVTATQQMCQEFTNIKVLVLTTFDDANYVSEALRFGAKGYLLKDTPAEELAEAIRSVHKGYTQFGPGIIEKIAPTTPSPAPTPSPEEPPPGFTELTQRERQVLRQIAAGASNREIAQTLFLSEGTVRNHISRILTRLDLRDRTQAAIIANAFLSWLKE</sequence>
<dbReference type="SMART" id="SM00421">
    <property type="entry name" value="HTH_LUXR"/>
    <property type="match status" value="1"/>
</dbReference>
<dbReference type="CDD" id="cd06170">
    <property type="entry name" value="LuxR_C_like"/>
    <property type="match status" value="1"/>
</dbReference>
<dbReference type="Proteomes" id="UP000282574">
    <property type="component" value="Unassembled WGS sequence"/>
</dbReference>
<evidence type="ECO:0000313" key="8">
    <source>
        <dbReference type="Proteomes" id="UP000282574"/>
    </source>
</evidence>
<dbReference type="InterPro" id="IPR058245">
    <property type="entry name" value="NreC/VraR/RcsB-like_REC"/>
</dbReference>
<dbReference type="SMART" id="SM00448">
    <property type="entry name" value="REC"/>
    <property type="match status" value="1"/>
</dbReference>
<keyword evidence="2 7" id="KW-0238">DNA-binding</keyword>
<evidence type="ECO:0000313" key="7">
    <source>
        <dbReference type="EMBL" id="RUT13510.1"/>
    </source>
</evidence>
<comment type="caution">
    <text evidence="7">The sequence shown here is derived from an EMBL/GenBank/DDBJ whole genome shotgun (WGS) entry which is preliminary data.</text>
</comment>
<dbReference type="InterPro" id="IPR001789">
    <property type="entry name" value="Sig_transdc_resp-reg_receiver"/>
</dbReference>
<dbReference type="Gene3D" id="3.40.50.2300">
    <property type="match status" value="1"/>
</dbReference>
<dbReference type="Pfam" id="PF00196">
    <property type="entry name" value="GerE"/>
    <property type="match status" value="1"/>
</dbReference>
<evidence type="ECO:0000256" key="3">
    <source>
        <dbReference type="PROSITE-ProRule" id="PRU00169"/>
    </source>
</evidence>
<evidence type="ECO:0000259" key="5">
    <source>
        <dbReference type="PROSITE" id="PS50043"/>
    </source>
</evidence>
<dbReference type="InterPro" id="IPR016032">
    <property type="entry name" value="Sig_transdc_resp-reg_C-effctor"/>
</dbReference>
<reference evidence="7 8" key="1">
    <citation type="journal article" date="2019" name="Genome Biol. Evol.">
        <title>Day and night: Metabolic profiles and evolutionary relationships of six axenic non-marine cyanobacteria.</title>
        <authorList>
            <person name="Will S.E."/>
            <person name="Henke P."/>
            <person name="Boedeker C."/>
            <person name="Huang S."/>
            <person name="Brinkmann H."/>
            <person name="Rohde M."/>
            <person name="Jarek M."/>
            <person name="Friedl T."/>
            <person name="Seufert S."/>
            <person name="Schumacher M."/>
            <person name="Overmann J."/>
            <person name="Neumann-Schaal M."/>
            <person name="Petersen J."/>
        </authorList>
    </citation>
    <scope>NUCLEOTIDE SEQUENCE [LARGE SCALE GENOMIC DNA]</scope>
    <source>
        <strain evidence="7 8">SAG 39.79</strain>
    </source>
</reference>
<feature type="region of interest" description="Disordered" evidence="4">
    <location>
        <begin position="159"/>
        <end position="180"/>
    </location>
</feature>
<dbReference type="GO" id="GO:0003677">
    <property type="term" value="F:DNA binding"/>
    <property type="evidence" value="ECO:0007669"/>
    <property type="project" value="UniProtKB-KW"/>
</dbReference>
<evidence type="ECO:0000256" key="4">
    <source>
        <dbReference type="SAM" id="MobiDB-lite"/>
    </source>
</evidence>
<evidence type="ECO:0000256" key="1">
    <source>
        <dbReference type="ARBA" id="ARBA00022553"/>
    </source>
</evidence>
<dbReference type="PROSITE" id="PS50043">
    <property type="entry name" value="HTH_LUXR_2"/>
    <property type="match status" value="1"/>
</dbReference>
<feature type="domain" description="Response regulatory" evidence="6">
    <location>
        <begin position="24"/>
        <end position="145"/>
    </location>
</feature>
<dbReference type="PANTHER" id="PTHR43214:SF43">
    <property type="entry name" value="TWO-COMPONENT RESPONSE REGULATOR"/>
    <property type="match status" value="1"/>
</dbReference>
<dbReference type="SUPFAM" id="SSF46894">
    <property type="entry name" value="C-terminal effector domain of the bipartite response regulators"/>
    <property type="match status" value="1"/>
</dbReference>
<dbReference type="AlphaFoldDB" id="A0AB37UPZ1"/>
<dbReference type="PROSITE" id="PS50110">
    <property type="entry name" value="RESPONSE_REGULATORY"/>
    <property type="match status" value="1"/>
</dbReference>
<dbReference type="GO" id="GO:0006355">
    <property type="term" value="P:regulation of DNA-templated transcription"/>
    <property type="evidence" value="ECO:0007669"/>
    <property type="project" value="InterPro"/>
</dbReference>
<feature type="compositionally biased region" description="Pro residues" evidence="4">
    <location>
        <begin position="163"/>
        <end position="178"/>
    </location>
</feature>
<dbReference type="InterPro" id="IPR039420">
    <property type="entry name" value="WalR-like"/>
</dbReference>
<proteinExistence type="predicted"/>
<dbReference type="EMBL" id="RSCK01000006">
    <property type="protein sequence ID" value="RUT13510.1"/>
    <property type="molecule type" value="Genomic_DNA"/>
</dbReference>
<dbReference type="CDD" id="cd17535">
    <property type="entry name" value="REC_NarL-like"/>
    <property type="match status" value="1"/>
</dbReference>
<evidence type="ECO:0000259" key="6">
    <source>
        <dbReference type="PROSITE" id="PS50110"/>
    </source>
</evidence>